<reference evidence="16 17" key="2">
    <citation type="journal article" date="2015" name="Genome Announc.">
        <title>Complete Genome Sequences of Evolved Arsenate-Resistant Metallosphaera sedula Strains.</title>
        <authorList>
            <person name="Ai C."/>
            <person name="McCarthy S."/>
            <person name="Schackwitz W."/>
            <person name="Martin J."/>
            <person name="Lipzen A."/>
            <person name="Blum P."/>
        </authorList>
    </citation>
    <scope>NUCLEOTIDE SEQUENCE [LARGE SCALE GENOMIC DNA]</scope>
    <source>
        <strain evidence="11 17">ARS120-1</strain>
        <strain evidence="12 16">ARS120-2</strain>
        <strain evidence="9 19">ARS50-1</strain>
        <strain evidence="10 18">ARS50-2</strain>
    </source>
</reference>
<comment type="subunit">
    <text evidence="6">Homodimer. UreD, UreF and UreG form a complex that acts as a GTP-hydrolysis-dependent molecular chaperone, activating the urease apoprotein by helping to assemble the nickel containing metallocenter of UreC. The UreE protein probably delivers the nickel.</text>
</comment>
<dbReference type="InterPro" id="IPR027417">
    <property type="entry name" value="P-loop_NTPase"/>
</dbReference>
<comment type="function">
    <text evidence="6">Facilitates the functional incorporation of the urease nickel metallocenter. This process requires GTP hydrolysis, probably effectuated by UreG.</text>
</comment>
<dbReference type="EMBL" id="CP012175">
    <property type="protein sequence ID" value="AKV80695.1"/>
    <property type="molecule type" value="Genomic_DNA"/>
</dbReference>
<keyword evidence="5 6" id="KW-0143">Chaperone</keyword>
<dbReference type="OrthoDB" id="812at2157"/>
<evidence type="ECO:0000256" key="5">
    <source>
        <dbReference type="ARBA" id="ARBA00023186"/>
    </source>
</evidence>
<dbReference type="Proteomes" id="UP000062398">
    <property type="component" value="Chromosome"/>
</dbReference>
<dbReference type="OMA" id="KMRGDKP"/>
<dbReference type="EMBL" id="CP012176">
    <property type="protein sequence ID" value="AKV82936.1"/>
    <property type="molecule type" value="Genomic_DNA"/>
</dbReference>
<evidence type="ECO:0000313" key="12">
    <source>
        <dbReference type="EMBL" id="AKV80695.1"/>
    </source>
</evidence>
<dbReference type="InterPro" id="IPR004400">
    <property type="entry name" value="UreG"/>
</dbReference>
<evidence type="ECO:0000256" key="4">
    <source>
        <dbReference type="ARBA" id="ARBA00023134"/>
    </source>
</evidence>
<evidence type="ECO:0000256" key="6">
    <source>
        <dbReference type="HAMAP-Rule" id="MF_01389"/>
    </source>
</evidence>
<dbReference type="PANTHER" id="PTHR31715:SF0">
    <property type="entry name" value="UREASE ACCESSORY PROTEIN G"/>
    <property type="match status" value="1"/>
</dbReference>
<evidence type="ECO:0000313" key="14">
    <source>
        <dbReference type="Proteomes" id="UP000029084"/>
    </source>
</evidence>
<comment type="subcellular location">
    <subcellularLocation>
        <location evidence="6">Cytoplasm</location>
    </subcellularLocation>
</comment>
<dbReference type="AlphaFoldDB" id="A0A088E5K0"/>
<reference evidence="13 15" key="3">
    <citation type="submission" date="2015-07" db="EMBL/GenBank/DDBJ databases">
        <title>Physiological, transcriptional responses and genome re-sequencing of acid resistant extremely thermoacidophilic Metallosphaera sedula SARC-M1.</title>
        <authorList>
            <person name="Ai C."/>
            <person name="McCarthy S."/>
            <person name="Eckrich V."/>
            <person name="Rudrappa D."/>
            <person name="Qiu G."/>
            <person name="Blum P."/>
        </authorList>
    </citation>
    <scope>NUCLEOTIDE SEQUENCE [LARGE SCALE GENOMIC DNA]</scope>
    <source>
        <strain evidence="13 15">SARC-M1</strain>
    </source>
</reference>
<dbReference type="Pfam" id="PF02492">
    <property type="entry name" value="cobW"/>
    <property type="match status" value="1"/>
</dbReference>
<dbReference type="GO" id="GO:0005525">
    <property type="term" value="F:GTP binding"/>
    <property type="evidence" value="ECO:0007669"/>
    <property type="project" value="UniProtKB-KW"/>
</dbReference>
<name>A0A088E5K0_9CREN</name>
<feature type="binding site" evidence="6">
    <location>
        <begin position="8"/>
        <end position="15"/>
    </location>
    <ligand>
        <name>GTP</name>
        <dbReference type="ChEBI" id="CHEBI:37565"/>
    </ligand>
</feature>
<protein>
    <recommendedName>
        <fullName evidence="6">Urease accessory protein UreG</fullName>
    </recommendedName>
</protein>
<dbReference type="SUPFAM" id="SSF52540">
    <property type="entry name" value="P-loop containing nucleoside triphosphate hydrolases"/>
    <property type="match status" value="1"/>
</dbReference>
<dbReference type="Proteomes" id="UP000029084">
    <property type="component" value="Chromosome"/>
</dbReference>
<evidence type="ECO:0000313" key="11">
    <source>
        <dbReference type="EMBL" id="AKV78450.1"/>
    </source>
</evidence>
<dbReference type="NCBIfam" id="TIGR00101">
    <property type="entry name" value="ureG"/>
    <property type="match status" value="1"/>
</dbReference>
<dbReference type="GO" id="GO:0005737">
    <property type="term" value="C:cytoplasm"/>
    <property type="evidence" value="ECO:0007669"/>
    <property type="project" value="UniProtKB-SubCell"/>
</dbReference>
<dbReference type="Proteomes" id="UP000056255">
    <property type="component" value="Chromosome"/>
</dbReference>
<dbReference type="PIRSF" id="PIRSF005624">
    <property type="entry name" value="Ni-bind_GTPase"/>
    <property type="match status" value="1"/>
</dbReference>
<dbReference type="EMBL" id="CP012172">
    <property type="protein sequence ID" value="AKV73958.1"/>
    <property type="molecule type" value="Genomic_DNA"/>
</dbReference>
<dbReference type="HAMAP" id="MF_01389">
    <property type="entry name" value="UreG"/>
    <property type="match status" value="1"/>
</dbReference>
<comment type="similarity">
    <text evidence="1 6">Belongs to the SIMIBI class G3E GTPase family. UreG subfamily.</text>
</comment>
<evidence type="ECO:0000256" key="2">
    <source>
        <dbReference type="ARBA" id="ARBA00022741"/>
    </source>
</evidence>
<dbReference type="GO" id="GO:0043419">
    <property type="term" value="P:urea catabolic process"/>
    <property type="evidence" value="ECO:0007669"/>
    <property type="project" value="InterPro"/>
</dbReference>
<proteinExistence type="inferred from homology"/>
<evidence type="ECO:0000313" key="8">
    <source>
        <dbReference type="EMBL" id="AIM27042.1"/>
    </source>
</evidence>
<keyword evidence="4 6" id="KW-0342">GTP-binding</keyword>
<evidence type="ECO:0000313" key="15">
    <source>
        <dbReference type="Proteomes" id="UP000056255"/>
    </source>
</evidence>
<dbReference type="Gene3D" id="3.40.50.300">
    <property type="entry name" value="P-loop containing nucleotide triphosphate hydrolases"/>
    <property type="match status" value="1"/>
</dbReference>
<reference evidence="8 14" key="1">
    <citation type="journal article" date="2014" name="J. Bacteriol.">
        <title>Role of an Archaeal PitA Transporter in the Copper and Arsenic Resistance of Metallosphaera sedula, an Extreme Thermoacidophile.</title>
        <authorList>
            <person name="McCarthy S."/>
            <person name="Ai C."/>
            <person name="Wheaton G."/>
            <person name="Tevatia R."/>
            <person name="Eckrich V."/>
            <person name="Kelly R."/>
            <person name="Blum P."/>
        </authorList>
    </citation>
    <scope>NUCLEOTIDE SEQUENCE [LARGE SCALE GENOMIC DNA]</scope>
    <source>
        <strain evidence="8 14">CuR1</strain>
    </source>
</reference>
<keyword evidence="3 6" id="KW-0996">Nickel insertion</keyword>
<dbReference type="GeneID" id="97614041"/>
<dbReference type="RefSeq" id="WP_012020843.1">
    <property type="nucleotide sequence ID" value="NZ_AP019770.1"/>
</dbReference>
<dbReference type="InterPro" id="IPR003495">
    <property type="entry name" value="CobW/HypB/UreG_nucleotide-bd"/>
</dbReference>
<dbReference type="GO" id="GO:0003924">
    <property type="term" value="F:GTPase activity"/>
    <property type="evidence" value="ECO:0007669"/>
    <property type="project" value="InterPro"/>
</dbReference>
<dbReference type="Proteomes" id="UP000061362">
    <property type="component" value="Chromosome"/>
</dbReference>
<gene>
    <name evidence="6" type="primary">ureG</name>
    <name evidence="8" type="ORF">HA72_0884</name>
    <name evidence="9" type="ORF">MsedA_0900</name>
    <name evidence="10" type="ORF">MsedB_0901</name>
    <name evidence="11" type="ORF">MsedC_0900</name>
    <name evidence="12" type="ORF">MsedD_0901</name>
    <name evidence="13" type="ORF">MsedE_0900</name>
</gene>
<evidence type="ECO:0000256" key="3">
    <source>
        <dbReference type="ARBA" id="ARBA00022988"/>
    </source>
</evidence>
<keyword evidence="6" id="KW-0963">Cytoplasm</keyword>
<evidence type="ECO:0000256" key="1">
    <source>
        <dbReference type="ARBA" id="ARBA00005732"/>
    </source>
</evidence>
<dbReference type="Proteomes" id="UP000062475">
    <property type="component" value="Chromosome"/>
</dbReference>
<dbReference type="PATRIC" id="fig|43687.5.peg.911"/>
<evidence type="ECO:0000259" key="7">
    <source>
        <dbReference type="Pfam" id="PF02492"/>
    </source>
</evidence>
<evidence type="ECO:0000313" key="10">
    <source>
        <dbReference type="EMBL" id="AKV76197.1"/>
    </source>
</evidence>
<accession>A0A088E5K0</accession>
<evidence type="ECO:0000313" key="18">
    <source>
        <dbReference type="Proteomes" id="UP000062475"/>
    </source>
</evidence>
<dbReference type="PANTHER" id="PTHR31715">
    <property type="entry name" value="UREASE ACCESSORY PROTEIN G"/>
    <property type="match status" value="1"/>
</dbReference>
<evidence type="ECO:0000313" key="17">
    <source>
        <dbReference type="Proteomes" id="UP000062398"/>
    </source>
</evidence>
<evidence type="ECO:0000313" key="16">
    <source>
        <dbReference type="Proteomes" id="UP000061362"/>
    </source>
</evidence>
<keyword evidence="2 6" id="KW-0547">Nucleotide-binding</keyword>
<feature type="domain" description="CobW/HypB/UreG nucleotide-binding" evidence="7">
    <location>
        <begin position="4"/>
        <end position="178"/>
    </location>
</feature>
<dbReference type="EMBL" id="CP012174">
    <property type="protein sequence ID" value="AKV78450.1"/>
    <property type="molecule type" value="Genomic_DNA"/>
</dbReference>
<evidence type="ECO:0000313" key="19">
    <source>
        <dbReference type="Proteomes" id="UP000068832"/>
    </source>
</evidence>
<sequence length="211" mass="23093">MIKVGILGPVGSGKTSLIEFLAKEYSERGIKVGILTNDVVSAYDAMRIYHNLVERLRILPRENVLGLVTGGCPHTAIREDPSLNLRALETLEERANPDLVFIESGGDNVMSTFSSSLADFTIFVLDTSAGDKYPGKGGIGITESDLLVVNKIDLAPYVQADLNKMREDSLRVRRGKPSVFISLKTGEGTRELIRILDEELGLERVFGNKGQ</sequence>
<dbReference type="Proteomes" id="UP000068832">
    <property type="component" value="Chromosome"/>
</dbReference>
<evidence type="ECO:0000313" key="13">
    <source>
        <dbReference type="EMBL" id="AKV82936.1"/>
    </source>
</evidence>
<organism evidence="8 14">
    <name type="scientific">Metallosphaera sedula</name>
    <dbReference type="NCBI Taxonomy" id="43687"/>
    <lineage>
        <taxon>Archaea</taxon>
        <taxon>Thermoproteota</taxon>
        <taxon>Thermoprotei</taxon>
        <taxon>Sulfolobales</taxon>
        <taxon>Sulfolobaceae</taxon>
        <taxon>Metallosphaera</taxon>
    </lineage>
</organism>
<dbReference type="EMBL" id="CP008822">
    <property type="protein sequence ID" value="AIM27042.1"/>
    <property type="molecule type" value="Genomic_DNA"/>
</dbReference>
<evidence type="ECO:0000313" key="9">
    <source>
        <dbReference type="EMBL" id="AKV73958.1"/>
    </source>
</evidence>
<dbReference type="EMBL" id="CP012173">
    <property type="protein sequence ID" value="AKV76197.1"/>
    <property type="molecule type" value="Genomic_DNA"/>
</dbReference>
<dbReference type="SMR" id="A0A088E5K0"/>
<dbReference type="GO" id="GO:0016151">
    <property type="term" value="F:nickel cation binding"/>
    <property type="evidence" value="ECO:0007669"/>
    <property type="project" value="UniProtKB-UniRule"/>
</dbReference>